<evidence type="ECO:0000313" key="2">
    <source>
        <dbReference type="Proteomes" id="UP000735302"/>
    </source>
</evidence>
<dbReference type="AlphaFoldDB" id="A0AAV4DG63"/>
<comment type="caution">
    <text evidence="1">The sequence shown here is derived from an EMBL/GenBank/DDBJ whole genome shotgun (WGS) entry which is preliminary data.</text>
</comment>
<protein>
    <submittedName>
        <fullName evidence="1">Uncharacterized protein</fullName>
    </submittedName>
</protein>
<sequence length="95" mass="10724">MKVSGKHLYLIKPLYGVCSTELLAYSVKHSNMVFCHGKCEAESCLHINLSRLDVKRISREEAGNNKVHKHDGVKTGTADLTLKNHYTINWQSNVN</sequence>
<accession>A0AAV4DG63</accession>
<organism evidence="1 2">
    <name type="scientific">Plakobranchus ocellatus</name>
    <dbReference type="NCBI Taxonomy" id="259542"/>
    <lineage>
        <taxon>Eukaryota</taxon>
        <taxon>Metazoa</taxon>
        <taxon>Spiralia</taxon>
        <taxon>Lophotrochozoa</taxon>
        <taxon>Mollusca</taxon>
        <taxon>Gastropoda</taxon>
        <taxon>Heterobranchia</taxon>
        <taxon>Euthyneura</taxon>
        <taxon>Panpulmonata</taxon>
        <taxon>Sacoglossa</taxon>
        <taxon>Placobranchoidea</taxon>
        <taxon>Plakobranchidae</taxon>
        <taxon>Plakobranchus</taxon>
    </lineage>
</organism>
<reference evidence="1 2" key="1">
    <citation type="journal article" date="2021" name="Elife">
        <title>Chloroplast acquisition without the gene transfer in kleptoplastic sea slugs, Plakobranchus ocellatus.</title>
        <authorList>
            <person name="Maeda T."/>
            <person name="Takahashi S."/>
            <person name="Yoshida T."/>
            <person name="Shimamura S."/>
            <person name="Takaki Y."/>
            <person name="Nagai Y."/>
            <person name="Toyoda A."/>
            <person name="Suzuki Y."/>
            <person name="Arimoto A."/>
            <person name="Ishii H."/>
            <person name="Satoh N."/>
            <person name="Nishiyama T."/>
            <person name="Hasebe M."/>
            <person name="Maruyama T."/>
            <person name="Minagawa J."/>
            <person name="Obokata J."/>
            <person name="Shigenobu S."/>
        </authorList>
    </citation>
    <scope>NUCLEOTIDE SEQUENCE [LARGE SCALE GENOMIC DNA]</scope>
</reference>
<evidence type="ECO:0000313" key="1">
    <source>
        <dbReference type="EMBL" id="GFO42980.1"/>
    </source>
</evidence>
<dbReference type="Proteomes" id="UP000735302">
    <property type="component" value="Unassembled WGS sequence"/>
</dbReference>
<keyword evidence="2" id="KW-1185">Reference proteome</keyword>
<gene>
    <name evidence="1" type="ORF">PoB_006948500</name>
</gene>
<name>A0AAV4DG63_9GAST</name>
<dbReference type="EMBL" id="BLXT01007841">
    <property type="protein sequence ID" value="GFO42980.1"/>
    <property type="molecule type" value="Genomic_DNA"/>
</dbReference>
<proteinExistence type="predicted"/>